<dbReference type="Proteomes" id="UP001415857">
    <property type="component" value="Unassembled WGS sequence"/>
</dbReference>
<feature type="compositionally biased region" description="Basic and acidic residues" evidence="2">
    <location>
        <begin position="339"/>
        <end position="352"/>
    </location>
</feature>
<proteinExistence type="predicted"/>
<feature type="compositionally biased region" description="Basic and acidic residues" evidence="2">
    <location>
        <begin position="249"/>
        <end position="261"/>
    </location>
</feature>
<evidence type="ECO:0000313" key="4">
    <source>
        <dbReference type="Proteomes" id="UP001415857"/>
    </source>
</evidence>
<dbReference type="PANTHER" id="PTHR33427">
    <property type="entry name" value="HNH ENDONUCLEASE"/>
    <property type="match status" value="1"/>
</dbReference>
<reference evidence="3 4" key="1">
    <citation type="journal article" date="2024" name="Plant J.">
        <title>Genome sequences and population genomics reveal climatic adaptation and genomic divergence between two closely related sweetgum species.</title>
        <authorList>
            <person name="Xu W.Q."/>
            <person name="Ren C.Q."/>
            <person name="Zhang X.Y."/>
            <person name="Comes H.P."/>
            <person name="Liu X.H."/>
            <person name="Li Y.G."/>
            <person name="Kettle C.J."/>
            <person name="Jalonen R."/>
            <person name="Gaisberger H."/>
            <person name="Ma Y.Z."/>
            <person name="Qiu Y.X."/>
        </authorList>
    </citation>
    <scope>NUCLEOTIDE SEQUENCE [LARGE SCALE GENOMIC DNA]</scope>
    <source>
        <strain evidence="3">Hangzhou</strain>
    </source>
</reference>
<evidence type="ECO:0000313" key="3">
    <source>
        <dbReference type="EMBL" id="KAK9266279.1"/>
    </source>
</evidence>
<name>A0AAP0R2M0_LIQFO</name>
<organism evidence="3 4">
    <name type="scientific">Liquidambar formosana</name>
    <name type="common">Formosan gum</name>
    <dbReference type="NCBI Taxonomy" id="63359"/>
    <lineage>
        <taxon>Eukaryota</taxon>
        <taxon>Viridiplantae</taxon>
        <taxon>Streptophyta</taxon>
        <taxon>Embryophyta</taxon>
        <taxon>Tracheophyta</taxon>
        <taxon>Spermatophyta</taxon>
        <taxon>Magnoliopsida</taxon>
        <taxon>eudicotyledons</taxon>
        <taxon>Gunneridae</taxon>
        <taxon>Pentapetalae</taxon>
        <taxon>Saxifragales</taxon>
        <taxon>Altingiaceae</taxon>
        <taxon>Liquidambar</taxon>
    </lineage>
</organism>
<gene>
    <name evidence="3" type="ORF">L1049_001800</name>
</gene>
<keyword evidence="4" id="KW-1185">Reference proteome</keyword>
<evidence type="ECO:0000256" key="1">
    <source>
        <dbReference type="SAM" id="Coils"/>
    </source>
</evidence>
<dbReference type="EMBL" id="JBBPBK010000195">
    <property type="protein sequence ID" value="KAK9266279.1"/>
    <property type="molecule type" value="Genomic_DNA"/>
</dbReference>
<evidence type="ECO:0000256" key="2">
    <source>
        <dbReference type="SAM" id="MobiDB-lite"/>
    </source>
</evidence>
<feature type="region of interest" description="Disordered" evidence="2">
    <location>
        <begin position="317"/>
        <end position="352"/>
    </location>
</feature>
<sequence>MLEKMIRDAMHQSVIYKEQVRLNQAAANALMARLEAQRAICDASEKELHRKFRQRDEIEKQIRPEWEQARKRSRMDDTLFEERDDKTLLCLHGSRPRTPRSRMDDASFDERDGKTVLSLPEMKPTPIHKELRVFLEEEQKASEAALSLNEERKQEITEQEENEPVMDIASEKPRNFNKSIVIVENENPIEDKLQTLKIGEYNIQLPVPREPEREEDEESRRQRGKGNVEKWLQMLLENNGEELGPQSSNEHEASRTDEIIRKMNRKYPQKEIKILRFPESKEKEKVHGENKQRIVLERDGGKRKEEILEIEASKSVTEKNNASEVGSVGKKVGSSMSFEGKERREKCGKERGLVRSESARAFRPIPSSPSVILGMRRGVDCIGKKPMVTGDDNGDEERAVGNNFIKSSIKTIKKAVKI</sequence>
<dbReference type="AlphaFoldDB" id="A0AAP0R2M0"/>
<protein>
    <submittedName>
        <fullName evidence="3">Uncharacterized protein</fullName>
    </submittedName>
</protein>
<accession>A0AAP0R2M0</accession>
<feature type="compositionally biased region" description="Low complexity" evidence="2">
    <location>
        <begin position="325"/>
        <end position="335"/>
    </location>
</feature>
<comment type="caution">
    <text evidence="3">The sequence shown here is derived from an EMBL/GenBank/DDBJ whole genome shotgun (WGS) entry which is preliminary data.</text>
</comment>
<feature type="region of interest" description="Disordered" evidence="2">
    <location>
        <begin position="207"/>
        <end position="264"/>
    </location>
</feature>
<keyword evidence="1" id="KW-0175">Coiled coil</keyword>
<feature type="coiled-coil region" evidence="1">
    <location>
        <begin position="17"/>
        <end position="61"/>
    </location>
</feature>
<dbReference type="PANTHER" id="PTHR33427:SF2">
    <property type="entry name" value="TRICHOHYALIN"/>
    <property type="match status" value="1"/>
</dbReference>